<dbReference type="EMBL" id="JAUCMN010000014">
    <property type="protein sequence ID" value="MDM7893055.1"/>
    <property type="molecule type" value="Genomic_DNA"/>
</dbReference>
<name>A0ABT7TU64_9MICO</name>
<sequence>MTPRPTEDWHRHGLRSPDEVADMIAERVGGTSDATVPAGAEHDEPSYADFLGEQV</sequence>
<organism evidence="2 3">
    <name type="scientific">Curtobacterium caseinilyticum</name>
    <dbReference type="NCBI Taxonomy" id="3055137"/>
    <lineage>
        <taxon>Bacteria</taxon>
        <taxon>Bacillati</taxon>
        <taxon>Actinomycetota</taxon>
        <taxon>Actinomycetes</taxon>
        <taxon>Micrococcales</taxon>
        <taxon>Microbacteriaceae</taxon>
        <taxon>Curtobacterium</taxon>
    </lineage>
</organism>
<evidence type="ECO:0000256" key="1">
    <source>
        <dbReference type="SAM" id="MobiDB-lite"/>
    </source>
</evidence>
<dbReference type="RefSeq" id="WP_289475358.1">
    <property type="nucleotide sequence ID" value="NZ_JAUCMN010000014.1"/>
</dbReference>
<proteinExistence type="predicted"/>
<keyword evidence="3" id="KW-1185">Reference proteome</keyword>
<evidence type="ECO:0000313" key="2">
    <source>
        <dbReference type="EMBL" id="MDM7893055.1"/>
    </source>
</evidence>
<accession>A0ABT7TU64</accession>
<dbReference type="Proteomes" id="UP001236404">
    <property type="component" value="Unassembled WGS sequence"/>
</dbReference>
<gene>
    <name evidence="2" type="ORF">QUG93_15295</name>
</gene>
<protein>
    <submittedName>
        <fullName evidence="2">Uncharacterized protein</fullName>
    </submittedName>
</protein>
<reference evidence="2 3" key="1">
    <citation type="submission" date="2023-06" db="EMBL/GenBank/DDBJ databases">
        <authorList>
            <person name="Feng G."/>
            <person name="Li J."/>
            <person name="Zhu H."/>
        </authorList>
    </citation>
    <scope>NUCLEOTIDE SEQUENCE [LARGE SCALE GENOMIC DNA]</scope>
    <source>
        <strain evidence="2 3">RHCKG28</strain>
    </source>
</reference>
<evidence type="ECO:0000313" key="3">
    <source>
        <dbReference type="Proteomes" id="UP001236404"/>
    </source>
</evidence>
<feature type="region of interest" description="Disordered" evidence="1">
    <location>
        <begin position="32"/>
        <end position="55"/>
    </location>
</feature>
<comment type="caution">
    <text evidence="2">The sequence shown here is derived from an EMBL/GenBank/DDBJ whole genome shotgun (WGS) entry which is preliminary data.</text>
</comment>